<dbReference type="InterPro" id="IPR032466">
    <property type="entry name" value="Metal_Hydrolase"/>
</dbReference>
<dbReference type="EMBL" id="PETL01000038">
    <property type="protein sequence ID" value="PIV64725.1"/>
    <property type="molecule type" value="Genomic_DNA"/>
</dbReference>
<name>A0A2M7EAL1_9BACT</name>
<dbReference type="InterPro" id="IPR006680">
    <property type="entry name" value="Amidohydro-rel"/>
</dbReference>
<evidence type="ECO:0000313" key="4">
    <source>
        <dbReference type="Proteomes" id="UP000228886"/>
    </source>
</evidence>
<dbReference type="GO" id="GO:0016831">
    <property type="term" value="F:carboxy-lyase activity"/>
    <property type="evidence" value="ECO:0007669"/>
    <property type="project" value="InterPro"/>
</dbReference>
<dbReference type="PANTHER" id="PTHR21240:SF28">
    <property type="entry name" value="ISO-OROTATE DECARBOXYLASE (EUROFUNG)"/>
    <property type="match status" value="1"/>
</dbReference>
<comment type="caution">
    <text evidence="3">The sequence shown here is derived from an EMBL/GenBank/DDBJ whole genome shotgun (WGS) entry which is preliminary data.</text>
</comment>
<dbReference type="InterPro" id="IPR032465">
    <property type="entry name" value="ACMSD"/>
</dbReference>
<reference evidence="4" key="1">
    <citation type="submission" date="2017-09" db="EMBL/GenBank/DDBJ databases">
        <title>Depth-based differentiation of microbial function through sediment-hosted aquifers and enrichment of novel symbionts in the deep terrestrial subsurface.</title>
        <authorList>
            <person name="Probst A.J."/>
            <person name="Ladd B."/>
            <person name="Jarett J.K."/>
            <person name="Geller-Mcgrath D.E."/>
            <person name="Sieber C.M.K."/>
            <person name="Emerson J.B."/>
            <person name="Anantharaman K."/>
            <person name="Thomas B.C."/>
            <person name="Malmstrom R."/>
            <person name="Stieglmeier M."/>
            <person name="Klingl A."/>
            <person name="Woyke T."/>
            <person name="Ryan C.M."/>
            <person name="Banfield J.F."/>
        </authorList>
    </citation>
    <scope>NUCLEOTIDE SEQUENCE [LARGE SCALE GENOMIC DNA]</scope>
</reference>
<dbReference type="Pfam" id="PF04909">
    <property type="entry name" value="Amidohydro_2"/>
    <property type="match status" value="1"/>
</dbReference>
<keyword evidence="3" id="KW-0378">Hydrolase</keyword>
<dbReference type="PANTHER" id="PTHR21240">
    <property type="entry name" value="2-AMINO-3-CARBOXYLMUCONATE-6-SEMIALDEHYDE DECARBOXYLASE"/>
    <property type="match status" value="1"/>
</dbReference>
<proteinExistence type="predicted"/>
<feature type="domain" description="Amidohydrolase-related" evidence="2">
    <location>
        <begin position="54"/>
        <end position="284"/>
    </location>
</feature>
<dbReference type="GO" id="GO:0019748">
    <property type="term" value="P:secondary metabolic process"/>
    <property type="evidence" value="ECO:0007669"/>
    <property type="project" value="TreeGrafter"/>
</dbReference>
<evidence type="ECO:0000259" key="2">
    <source>
        <dbReference type="Pfam" id="PF04909"/>
    </source>
</evidence>
<dbReference type="AlphaFoldDB" id="A0A2M7EAL1"/>
<evidence type="ECO:0000313" key="3">
    <source>
        <dbReference type="EMBL" id="PIV64725.1"/>
    </source>
</evidence>
<dbReference type="GO" id="GO:0016787">
    <property type="term" value="F:hydrolase activity"/>
    <property type="evidence" value="ECO:0007669"/>
    <property type="project" value="UniProtKB-KW"/>
</dbReference>
<dbReference type="Proteomes" id="UP000228886">
    <property type="component" value="Unassembled WGS sequence"/>
</dbReference>
<gene>
    <name evidence="3" type="ORF">COS11_00665</name>
</gene>
<evidence type="ECO:0000256" key="1">
    <source>
        <dbReference type="ARBA" id="ARBA00023239"/>
    </source>
</evidence>
<sequence length="286" mass="32894">MNFKEKRMIDVHAHIGKIGLGRPLKVYQLLKFMDRNGIEKAVVLPIENPEETYYYVTTDEVLKAGKRHPERLIPFCNIDPRRGASDTSTDFYKIIKEYKERGCKGFGEELSGLWVDDLRLQKIYEACGRLKMPILMHLDGLRNKDDIGLLRLEKMLKKFPKTIFIGHGPHFWAEISSDLKKKDFSGYPKGEIKKGALDKLFSKCPNLYGDLSAGSGYNALARDPDYGYKFLEEFQGKLLFGTDYLSPGQKCPQIKFLKEAKEKGLIKKKTFEKIAFKNAKKLLRVK</sequence>
<keyword evidence="1" id="KW-0456">Lyase</keyword>
<accession>A0A2M7EAL1</accession>
<dbReference type="SUPFAM" id="SSF51556">
    <property type="entry name" value="Metallo-dependent hydrolases"/>
    <property type="match status" value="1"/>
</dbReference>
<dbReference type="GO" id="GO:0005737">
    <property type="term" value="C:cytoplasm"/>
    <property type="evidence" value="ECO:0007669"/>
    <property type="project" value="TreeGrafter"/>
</dbReference>
<organism evidence="3 4">
    <name type="scientific">bacterium (Candidatus Ratteibacteria) CG01_land_8_20_14_3_00_40_19</name>
    <dbReference type="NCBI Taxonomy" id="2014290"/>
    <lineage>
        <taxon>Bacteria</taxon>
        <taxon>Candidatus Ratteibacteria</taxon>
    </lineage>
</organism>
<protein>
    <submittedName>
        <fullName evidence="3">Amidohydrolase</fullName>
    </submittedName>
</protein>
<dbReference type="Gene3D" id="3.20.20.140">
    <property type="entry name" value="Metal-dependent hydrolases"/>
    <property type="match status" value="1"/>
</dbReference>